<accession>A0A1N6DM13</accession>
<protein>
    <submittedName>
        <fullName evidence="1">Uncharacterized protein</fullName>
    </submittedName>
</protein>
<organism evidence="1 2">
    <name type="scientific">Algoriphagus halophilus</name>
    <dbReference type="NCBI Taxonomy" id="226505"/>
    <lineage>
        <taxon>Bacteria</taxon>
        <taxon>Pseudomonadati</taxon>
        <taxon>Bacteroidota</taxon>
        <taxon>Cytophagia</taxon>
        <taxon>Cytophagales</taxon>
        <taxon>Cyclobacteriaceae</taxon>
        <taxon>Algoriphagus</taxon>
    </lineage>
</organism>
<evidence type="ECO:0000313" key="1">
    <source>
        <dbReference type="EMBL" id="SIN71786.1"/>
    </source>
</evidence>
<evidence type="ECO:0000313" key="2">
    <source>
        <dbReference type="Proteomes" id="UP000185221"/>
    </source>
</evidence>
<sequence length="63" mass="7409">MDETSIIYFLLFGKVMFHFQKLFYNLSVSIPFLYLPTEMKNTTQNIAFSTTAHAVQHHFHHSS</sequence>
<proteinExistence type="predicted"/>
<dbReference type="EMBL" id="FSRC01000001">
    <property type="protein sequence ID" value="SIN71786.1"/>
    <property type="molecule type" value="Genomic_DNA"/>
</dbReference>
<reference evidence="2" key="1">
    <citation type="submission" date="2016-11" db="EMBL/GenBank/DDBJ databases">
        <authorList>
            <person name="Varghese N."/>
            <person name="Submissions S."/>
        </authorList>
    </citation>
    <scope>NUCLEOTIDE SEQUENCE [LARGE SCALE GENOMIC DNA]</scope>
    <source>
        <strain evidence="2">DSM 15292</strain>
    </source>
</reference>
<dbReference type="AlphaFoldDB" id="A0A1N6DM13"/>
<gene>
    <name evidence="1" type="ORF">SAMN05444394_1123</name>
</gene>
<dbReference type="Proteomes" id="UP000185221">
    <property type="component" value="Unassembled WGS sequence"/>
</dbReference>
<keyword evidence="2" id="KW-1185">Reference proteome</keyword>
<name>A0A1N6DM13_9BACT</name>
<dbReference type="STRING" id="226505.SAMN05444394_1123"/>